<proteinExistence type="predicted"/>
<dbReference type="AlphaFoldDB" id="A0AAV6N1Q0"/>
<organism evidence="1 2">
    <name type="scientific">Cucurbita argyrosperma subsp. sororia</name>
    <dbReference type="NCBI Taxonomy" id="37648"/>
    <lineage>
        <taxon>Eukaryota</taxon>
        <taxon>Viridiplantae</taxon>
        <taxon>Streptophyta</taxon>
        <taxon>Embryophyta</taxon>
        <taxon>Tracheophyta</taxon>
        <taxon>Spermatophyta</taxon>
        <taxon>Magnoliopsida</taxon>
        <taxon>eudicotyledons</taxon>
        <taxon>Gunneridae</taxon>
        <taxon>Pentapetalae</taxon>
        <taxon>rosids</taxon>
        <taxon>fabids</taxon>
        <taxon>Cucurbitales</taxon>
        <taxon>Cucurbitaceae</taxon>
        <taxon>Cucurbiteae</taxon>
        <taxon>Cucurbita</taxon>
    </lineage>
</organism>
<dbReference type="EMBL" id="JAGKQH010000010">
    <property type="protein sequence ID" value="KAG6590355.1"/>
    <property type="molecule type" value="Genomic_DNA"/>
</dbReference>
<name>A0AAV6N1Q0_9ROSI</name>
<dbReference type="Proteomes" id="UP000685013">
    <property type="component" value="Chromosome 10"/>
</dbReference>
<keyword evidence="2" id="KW-1185">Reference proteome</keyword>
<feature type="non-terminal residue" evidence="1">
    <location>
        <position position="1"/>
    </location>
</feature>
<sequence>MTFTSILVRGKPLPLFLYYRNLKLFHLFLLCKLILKRNPFLSFNPEINRLVKASSVLASDLLVWLLIPSSGKPALIGLVWISFTYYSIDLIPLTQSVCSFLLSGNCWLADPLLNRNLLFLLSRMNQIELQNRYYITSNQLVFLIRRK</sequence>
<evidence type="ECO:0000313" key="1">
    <source>
        <dbReference type="EMBL" id="KAG6590355.1"/>
    </source>
</evidence>
<gene>
    <name evidence="1" type="ORF">SDJN03_15778</name>
</gene>
<protein>
    <submittedName>
        <fullName evidence="1">Uncharacterized protein</fullName>
    </submittedName>
</protein>
<accession>A0AAV6N1Q0</accession>
<reference evidence="1 2" key="1">
    <citation type="journal article" date="2021" name="Hortic Res">
        <title>The domestication of Cucurbita argyrosperma as revealed by the genome of its wild relative.</title>
        <authorList>
            <person name="Barrera-Redondo J."/>
            <person name="Sanchez-de la Vega G."/>
            <person name="Aguirre-Liguori J.A."/>
            <person name="Castellanos-Morales G."/>
            <person name="Gutierrez-Guerrero Y.T."/>
            <person name="Aguirre-Dugua X."/>
            <person name="Aguirre-Planter E."/>
            <person name="Tenaillon M.I."/>
            <person name="Lira-Saade R."/>
            <person name="Eguiarte L.E."/>
        </authorList>
    </citation>
    <scope>NUCLEOTIDE SEQUENCE [LARGE SCALE GENOMIC DNA]</scope>
    <source>
        <strain evidence="1">JBR-2021</strain>
    </source>
</reference>
<comment type="caution">
    <text evidence="1">The sequence shown here is derived from an EMBL/GenBank/DDBJ whole genome shotgun (WGS) entry which is preliminary data.</text>
</comment>
<evidence type="ECO:0000313" key="2">
    <source>
        <dbReference type="Proteomes" id="UP000685013"/>
    </source>
</evidence>